<dbReference type="PANTHER" id="PTHR41368:SF1">
    <property type="entry name" value="PROTEIN YGHO"/>
    <property type="match status" value="1"/>
</dbReference>
<dbReference type="InterPro" id="IPR016181">
    <property type="entry name" value="Acyl_CoA_acyltransferase"/>
</dbReference>
<evidence type="ECO:0000313" key="1">
    <source>
        <dbReference type="EMBL" id="WGK68246.1"/>
    </source>
</evidence>
<dbReference type="Gene3D" id="3.40.630.30">
    <property type="match status" value="1"/>
</dbReference>
<name>A0ABY8MEH5_9SPIO</name>
<gene>
    <name evidence="1" type="ORF">P0082_07085</name>
</gene>
<accession>A0ABY8MEH5</accession>
<dbReference type="SUPFAM" id="SSF55729">
    <property type="entry name" value="Acyl-CoA N-acyltransferases (Nat)"/>
    <property type="match status" value="1"/>
</dbReference>
<dbReference type="RefSeq" id="WP_326926417.1">
    <property type="nucleotide sequence ID" value="NZ_CP123443.1"/>
</dbReference>
<evidence type="ECO:0000313" key="2">
    <source>
        <dbReference type="Proteomes" id="UP001228690"/>
    </source>
</evidence>
<dbReference type="PANTHER" id="PTHR41368">
    <property type="entry name" value="PROTEIN YGHO"/>
    <property type="match status" value="1"/>
</dbReference>
<sequence length="393" mass="45953">MHLSDSPNIQIEAVALSDRKRLKQFIYFPKKLYRGKLYSGYAGGRRDPFWVPPMWIDEFELFNPNKHPIHKHSEIQPFLGLRNGRVVGRIAAIKDDLYIETRGRKAGYFGFFESVADLDVVRALQQAATDWCRERGLTEIIGPISPSPNHIIGFLCNHFVEPPVVQTPYNPEYYPGFFENADGWEKEMTFYAYRVDSDVHRPSERAFRVAKLAREHNKDLKIRPINLKDFRTDVEHIRRIWNEAWLDHREFVPWPEDEFRFMAKNLRMIANPKLAKIAFIKGEPAGFVIPIPNVNEALIKSGGHLTPALIVRLLKVRKGGEWLRLAILGVREKFRKGGIEAIMLCEAYETGYAMGYRHADMSFITEDNDKLLKLLDHMNFWRYREYKTFRKVL</sequence>
<evidence type="ECO:0008006" key="3">
    <source>
        <dbReference type="Google" id="ProtNLM"/>
    </source>
</evidence>
<reference evidence="1 2" key="1">
    <citation type="submission" date="2023-04" db="EMBL/GenBank/DDBJ databases">
        <title>Spirochaete genome identified in red abalone sample constitutes a novel genus.</title>
        <authorList>
            <person name="Sharma S.P."/>
            <person name="Purcell C.M."/>
            <person name="Hyde J.R."/>
            <person name="Severin A.J."/>
        </authorList>
    </citation>
    <scope>NUCLEOTIDE SEQUENCE [LARGE SCALE GENOMIC DNA]</scope>
    <source>
        <strain evidence="1 2">SP-2023</strain>
    </source>
</reference>
<dbReference type="EMBL" id="CP123443">
    <property type="protein sequence ID" value="WGK68246.1"/>
    <property type="molecule type" value="Genomic_DNA"/>
</dbReference>
<keyword evidence="2" id="KW-1185">Reference proteome</keyword>
<organism evidence="1 2">
    <name type="scientific">Candidatus Haliotispira prima</name>
    <dbReference type="NCBI Taxonomy" id="3034016"/>
    <lineage>
        <taxon>Bacteria</taxon>
        <taxon>Pseudomonadati</taxon>
        <taxon>Spirochaetota</taxon>
        <taxon>Spirochaetia</taxon>
        <taxon>Spirochaetales</taxon>
        <taxon>Spirochaetaceae</taxon>
        <taxon>Candidatus Haliotispira</taxon>
    </lineage>
</organism>
<dbReference type="Proteomes" id="UP001228690">
    <property type="component" value="Chromosome"/>
</dbReference>
<proteinExistence type="predicted"/>
<protein>
    <recommendedName>
        <fullName evidence="3">N-acetyltransferase domain-containing protein</fullName>
    </recommendedName>
</protein>
<dbReference type="InterPro" id="IPR039968">
    <property type="entry name" value="BcerS-like"/>
</dbReference>